<dbReference type="InterPro" id="IPR016187">
    <property type="entry name" value="CTDL_fold"/>
</dbReference>
<dbReference type="Ensembl" id="ENSCPBT00000023034.1">
    <property type="protein sequence ID" value="ENSCPBP00000019569.1"/>
    <property type="gene ID" value="ENSCPBG00000014116.1"/>
</dbReference>
<protein>
    <recommendedName>
        <fullName evidence="4">C-type lectin domain-containing protein</fullName>
    </recommendedName>
</protein>
<reference evidence="2" key="1">
    <citation type="submission" date="2025-08" db="UniProtKB">
        <authorList>
            <consortium name="Ensembl"/>
        </authorList>
    </citation>
    <scope>IDENTIFICATION</scope>
</reference>
<dbReference type="PANTHER" id="PTHR47218:SF2">
    <property type="entry name" value="C-TYPE LECTIN DOMAIN-CONTAINING PROTEIN"/>
    <property type="match status" value="1"/>
</dbReference>
<sequence>MKGSDRQDKFVASILIGCQNYLASSEWKCCLVFRYGHVISDFRYSEQWLILPIFMFPVFLLDSPAPAPPWKIIAVILGIFCLILLGVSVALAIKRNHYKYFMDWRQLGNSCYLYSTNWMTWQRSKDYCTSLGSNLLKIDSKEEWVIYFPSFMIPGCGRMAQLLPVTCKCCPVVETIRFRSSTCTFLTYDGSGPLQSILQRYNSSDIQLFSILLSL</sequence>
<dbReference type="Gene3D" id="3.10.100.10">
    <property type="entry name" value="Mannose-Binding Protein A, subunit A"/>
    <property type="match status" value="1"/>
</dbReference>
<reference evidence="2" key="2">
    <citation type="submission" date="2025-09" db="UniProtKB">
        <authorList>
            <consortium name="Ensembl"/>
        </authorList>
    </citation>
    <scope>IDENTIFICATION</scope>
</reference>
<evidence type="ECO:0000313" key="3">
    <source>
        <dbReference type="Proteomes" id="UP000694380"/>
    </source>
</evidence>
<evidence type="ECO:0000256" key="1">
    <source>
        <dbReference type="SAM" id="Phobius"/>
    </source>
</evidence>
<dbReference type="GO" id="GO:0001872">
    <property type="term" value="F:(1-&gt;3)-beta-D-glucan binding"/>
    <property type="evidence" value="ECO:0007669"/>
    <property type="project" value="InterPro"/>
</dbReference>
<keyword evidence="1" id="KW-1133">Transmembrane helix</keyword>
<dbReference type="GO" id="GO:0071226">
    <property type="term" value="P:cellular response to molecule of fungal origin"/>
    <property type="evidence" value="ECO:0007669"/>
    <property type="project" value="InterPro"/>
</dbReference>
<accession>A0A8C3HKB6</accession>
<evidence type="ECO:0008006" key="4">
    <source>
        <dbReference type="Google" id="ProtNLM"/>
    </source>
</evidence>
<keyword evidence="1" id="KW-0472">Membrane</keyword>
<dbReference type="PANTHER" id="PTHR47218">
    <property type="entry name" value="C-TYPE LECTIN DOMAIN FAMILY 7 MEMBER A"/>
    <property type="match status" value="1"/>
</dbReference>
<dbReference type="AlphaFoldDB" id="A0A8C3HKB6"/>
<name>A0A8C3HKB6_CHRPI</name>
<dbReference type="InterPro" id="IPR042808">
    <property type="entry name" value="CLEC7A"/>
</dbReference>
<keyword evidence="3" id="KW-1185">Reference proteome</keyword>
<keyword evidence="1" id="KW-0812">Transmembrane</keyword>
<feature type="transmembrane region" description="Helical" evidence="1">
    <location>
        <begin position="72"/>
        <end position="93"/>
    </location>
</feature>
<dbReference type="Proteomes" id="UP000694380">
    <property type="component" value="Unplaced"/>
</dbReference>
<feature type="transmembrane region" description="Helical" evidence="1">
    <location>
        <begin position="48"/>
        <end position="66"/>
    </location>
</feature>
<dbReference type="SUPFAM" id="SSF56436">
    <property type="entry name" value="C-type lectin-like"/>
    <property type="match status" value="1"/>
</dbReference>
<evidence type="ECO:0000313" key="2">
    <source>
        <dbReference type="Ensembl" id="ENSCPBP00000019569.1"/>
    </source>
</evidence>
<dbReference type="GeneTree" id="ENSGT00990000207357"/>
<organism evidence="2 3">
    <name type="scientific">Chrysemys picta bellii</name>
    <name type="common">Western painted turtle</name>
    <name type="synonym">Emys bellii</name>
    <dbReference type="NCBI Taxonomy" id="8478"/>
    <lineage>
        <taxon>Eukaryota</taxon>
        <taxon>Metazoa</taxon>
        <taxon>Chordata</taxon>
        <taxon>Craniata</taxon>
        <taxon>Vertebrata</taxon>
        <taxon>Euteleostomi</taxon>
        <taxon>Archelosauria</taxon>
        <taxon>Testudinata</taxon>
        <taxon>Testudines</taxon>
        <taxon>Cryptodira</taxon>
        <taxon>Durocryptodira</taxon>
        <taxon>Testudinoidea</taxon>
        <taxon>Emydidae</taxon>
        <taxon>Chrysemys</taxon>
    </lineage>
</organism>
<proteinExistence type="predicted"/>
<dbReference type="InterPro" id="IPR016186">
    <property type="entry name" value="C-type_lectin-like/link_sf"/>
</dbReference>